<evidence type="ECO:0000313" key="1">
    <source>
        <dbReference type="EMBL" id="VAW16111.1"/>
    </source>
</evidence>
<dbReference type="PROSITE" id="PS51257">
    <property type="entry name" value="PROKAR_LIPOPROTEIN"/>
    <property type="match status" value="1"/>
</dbReference>
<protein>
    <recommendedName>
        <fullName evidence="2">Lipoprotein</fullName>
    </recommendedName>
</protein>
<accession>A0A3B0TBU9</accession>
<reference evidence="1" key="1">
    <citation type="submission" date="2018-06" db="EMBL/GenBank/DDBJ databases">
        <authorList>
            <person name="Zhirakovskaya E."/>
        </authorList>
    </citation>
    <scope>NUCLEOTIDE SEQUENCE</scope>
</reference>
<dbReference type="AlphaFoldDB" id="A0A3B0TBU9"/>
<sequence>MKAKIYILVMALCACFISCEEDLANNMVTSEKVLEKKSGLDSFDYKIEEDGILSFENEALLAENLNTKSYEGLRVDIRKLRNNGFVPLNPMFDENDSAAEQEYMSRRAKKAKKHNFFFTNKTFNKEDADLEDDVITDPKFAAILNEDREIYVGNKFYKYTPYGLFFSKRKYKKHLLKYLKELSTSKTGKSTATQMLRERDCKNMLKGGGNTGKGENITAIDDKISLYSSCGGAGGISIGGGGSGGSSSTPDPAYPFELKSDLPVCYVKKNSLWQMVFGPAETCHDYFDSKRRIKSKFWSQSYFVYASIGTSVKYQKKYWLGWQTSNAVDFTEMGINNATFTYKNKISIFDQTFKDIQNDVLIRWKNTVWTADGRQLTNLPFQLPSWPFKNGTVDKFEIEIYIFDKSLSYDDKQAYKTILKQAKKFIVSAGNKLEDLNEAVKQDNITLLGVTLVKNLDKTVVTISERFDRDLKDCCNSYTFDQNFLVELKFGFKGGNMAVEKQPGGNFTGVEGGYAGNETASWSAPIFLPKANVFNATKYEDFTIDFYGVAKRGEVYKGNRVLGNSKEL</sequence>
<name>A0A3B0TBU9_9ZZZZ</name>
<evidence type="ECO:0008006" key="2">
    <source>
        <dbReference type="Google" id="ProtNLM"/>
    </source>
</evidence>
<dbReference type="EMBL" id="UOEL01000129">
    <property type="protein sequence ID" value="VAW16111.1"/>
    <property type="molecule type" value="Genomic_DNA"/>
</dbReference>
<proteinExistence type="predicted"/>
<gene>
    <name evidence="1" type="ORF">MNBD_BACTEROID03-1284</name>
</gene>
<organism evidence="1">
    <name type="scientific">hydrothermal vent metagenome</name>
    <dbReference type="NCBI Taxonomy" id="652676"/>
    <lineage>
        <taxon>unclassified sequences</taxon>
        <taxon>metagenomes</taxon>
        <taxon>ecological metagenomes</taxon>
    </lineage>
</organism>